<feature type="domain" description="Cytidylate kinase" evidence="9">
    <location>
        <begin position="6"/>
        <end position="216"/>
    </location>
</feature>
<dbReference type="RefSeq" id="WP_025734565.1">
    <property type="nucleotide sequence ID" value="NZ_CP024963.1"/>
</dbReference>
<evidence type="ECO:0000259" key="9">
    <source>
        <dbReference type="Pfam" id="PF02224"/>
    </source>
</evidence>
<dbReference type="Gene3D" id="3.40.50.300">
    <property type="entry name" value="P-loop containing nucleotide triphosphate hydrolases"/>
    <property type="match status" value="1"/>
</dbReference>
<dbReference type="HAMAP" id="MF_00238">
    <property type="entry name" value="Cytidyl_kinase_type1"/>
    <property type="match status" value="1"/>
</dbReference>
<dbReference type="InterPro" id="IPR003136">
    <property type="entry name" value="Cytidylate_kin"/>
</dbReference>
<evidence type="ECO:0000256" key="4">
    <source>
        <dbReference type="ARBA" id="ARBA00022777"/>
    </source>
</evidence>
<evidence type="ECO:0000256" key="3">
    <source>
        <dbReference type="ARBA" id="ARBA00022741"/>
    </source>
</evidence>
<keyword evidence="8" id="KW-0963">Cytoplasm</keyword>
<evidence type="ECO:0000313" key="10">
    <source>
        <dbReference type="EMBL" id="ATZ17444.1"/>
    </source>
</evidence>
<keyword evidence="4 8" id="KW-0418">Kinase</keyword>
<proteinExistence type="inferred from homology"/>
<dbReference type="KEGG" id="elj:ELUMI_v1c07220"/>
<dbReference type="EC" id="2.7.4.25" evidence="8"/>
<reference evidence="10 11" key="1">
    <citation type="submission" date="2017-11" db="EMBL/GenBank/DDBJ databases">
        <title>Genome sequence of Entomoplasma luminosum PIMN-1 (ATCC 49195).</title>
        <authorList>
            <person name="Lo W.-S."/>
            <person name="Gasparich G.E."/>
            <person name="Kuo C.-H."/>
        </authorList>
    </citation>
    <scope>NUCLEOTIDE SEQUENCE [LARGE SCALE GENOMIC DNA]</scope>
    <source>
        <strain evidence="10 11">PIMN-1</strain>
    </source>
</reference>
<protein>
    <recommendedName>
        <fullName evidence="8">Cytidylate kinase</fullName>
        <shortName evidence="8">CK</shortName>
        <ecNumber evidence="8">2.7.4.25</ecNumber>
    </recommendedName>
    <alternativeName>
        <fullName evidence="8">Cytidine monophosphate kinase</fullName>
        <shortName evidence="8">CMP kinase</shortName>
    </alternativeName>
</protein>
<keyword evidence="2 8" id="KW-0808">Transferase</keyword>
<comment type="subcellular location">
    <subcellularLocation>
        <location evidence="8">Cytoplasm</location>
    </subcellularLocation>
</comment>
<comment type="catalytic activity">
    <reaction evidence="6 8">
        <text>dCMP + ATP = dCDP + ADP</text>
        <dbReference type="Rhea" id="RHEA:25094"/>
        <dbReference type="ChEBI" id="CHEBI:30616"/>
        <dbReference type="ChEBI" id="CHEBI:57566"/>
        <dbReference type="ChEBI" id="CHEBI:58593"/>
        <dbReference type="ChEBI" id="CHEBI:456216"/>
        <dbReference type="EC" id="2.7.4.25"/>
    </reaction>
</comment>
<keyword evidence="11" id="KW-1185">Reference proteome</keyword>
<dbReference type="EMBL" id="CP024963">
    <property type="protein sequence ID" value="ATZ17444.1"/>
    <property type="molecule type" value="Genomic_DNA"/>
</dbReference>
<evidence type="ECO:0000256" key="5">
    <source>
        <dbReference type="ARBA" id="ARBA00022840"/>
    </source>
</evidence>
<dbReference type="CDD" id="cd02020">
    <property type="entry name" value="CMPK"/>
    <property type="match status" value="1"/>
</dbReference>
<keyword evidence="5 8" id="KW-0067">ATP-binding</keyword>
<dbReference type="GO" id="GO:0006220">
    <property type="term" value="P:pyrimidine nucleotide metabolic process"/>
    <property type="evidence" value="ECO:0007669"/>
    <property type="project" value="UniProtKB-UniRule"/>
</dbReference>
<dbReference type="Pfam" id="PF02224">
    <property type="entry name" value="Cytidylate_kin"/>
    <property type="match status" value="1"/>
</dbReference>
<keyword evidence="3 8" id="KW-0547">Nucleotide-binding</keyword>
<dbReference type="GO" id="GO:0005737">
    <property type="term" value="C:cytoplasm"/>
    <property type="evidence" value="ECO:0007669"/>
    <property type="project" value="UniProtKB-SubCell"/>
</dbReference>
<comment type="caution">
    <text evidence="8">Lacks conserved residue(s) required for the propagation of feature annotation.</text>
</comment>
<dbReference type="OrthoDB" id="9807434at2"/>
<dbReference type="AlphaFoldDB" id="A0A2K8NUJ7"/>
<organism evidence="10 11">
    <name type="scientific">Williamsoniiplasma luminosum</name>
    <dbReference type="NCBI Taxonomy" id="214888"/>
    <lineage>
        <taxon>Bacteria</taxon>
        <taxon>Bacillati</taxon>
        <taxon>Mycoplasmatota</taxon>
        <taxon>Mollicutes</taxon>
        <taxon>Entomoplasmatales</taxon>
        <taxon>Williamsoniiplasma</taxon>
    </lineage>
</organism>
<comment type="catalytic activity">
    <reaction evidence="7 8">
        <text>CMP + ATP = CDP + ADP</text>
        <dbReference type="Rhea" id="RHEA:11600"/>
        <dbReference type="ChEBI" id="CHEBI:30616"/>
        <dbReference type="ChEBI" id="CHEBI:58069"/>
        <dbReference type="ChEBI" id="CHEBI:60377"/>
        <dbReference type="ChEBI" id="CHEBI:456216"/>
        <dbReference type="EC" id="2.7.4.25"/>
    </reaction>
</comment>
<dbReference type="NCBIfam" id="TIGR00017">
    <property type="entry name" value="cmk"/>
    <property type="match status" value="1"/>
</dbReference>
<dbReference type="GO" id="GO:0005524">
    <property type="term" value="F:ATP binding"/>
    <property type="evidence" value="ECO:0007669"/>
    <property type="project" value="UniProtKB-UniRule"/>
</dbReference>
<evidence type="ECO:0000256" key="6">
    <source>
        <dbReference type="ARBA" id="ARBA00047615"/>
    </source>
</evidence>
<dbReference type="InterPro" id="IPR011994">
    <property type="entry name" value="Cytidylate_kinase_dom"/>
</dbReference>
<evidence type="ECO:0000313" key="11">
    <source>
        <dbReference type="Proteomes" id="UP000232063"/>
    </source>
</evidence>
<dbReference type="InterPro" id="IPR027417">
    <property type="entry name" value="P-loop_NTPase"/>
</dbReference>
<gene>
    <name evidence="8 10" type="primary">cmk</name>
    <name evidence="10" type="ORF">ELUMI_v1c07220</name>
</gene>
<accession>A0A2K8NUJ7</accession>
<name>A0A2K8NUJ7_9MOLU</name>
<comment type="similarity">
    <text evidence="1 8">Belongs to the cytidylate kinase family. Type 1 subfamily.</text>
</comment>
<dbReference type="GO" id="GO:0036430">
    <property type="term" value="F:CMP kinase activity"/>
    <property type="evidence" value="ECO:0007669"/>
    <property type="project" value="RHEA"/>
</dbReference>
<dbReference type="Proteomes" id="UP000232063">
    <property type="component" value="Chromosome"/>
</dbReference>
<sequence length="222" mass="25183">MKELIIAVDGTAGSGKSETMKKVAQQLGYNFIDTGLMYRAFTLFGLKAKINFSHSQEIIGLIPQFNYKVQNDLVFLNDENVTEQLQSSDVLKAINKVTVIPEVRAMMVEKQRQIGNVPGTIAIGRDITSVVLPNADLKIYLDCSPKIRAQRRYAQNVANNILDMHVEEIEKMIIARDFNDKNRQDGPLVLTKDAWYIDNSNLTLEQTVELIINKIKEIKREK</sequence>
<evidence type="ECO:0000256" key="7">
    <source>
        <dbReference type="ARBA" id="ARBA00048478"/>
    </source>
</evidence>
<dbReference type="SUPFAM" id="SSF52540">
    <property type="entry name" value="P-loop containing nucleoside triphosphate hydrolases"/>
    <property type="match status" value="1"/>
</dbReference>
<evidence type="ECO:0000256" key="2">
    <source>
        <dbReference type="ARBA" id="ARBA00022679"/>
    </source>
</evidence>
<evidence type="ECO:0000256" key="1">
    <source>
        <dbReference type="ARBA" id="ARBA00009427"/>
    </source>
</evidence>
<evidence type="ECO:0000256" key="8">
    <source>
        <dbReference type="HAMAP-Rule" id="MF_00238"/>
    </source>
</evidence>
<dbReference type="GO" id="GO:0036431">
    <property type="term" value="F:dCMP kinase activity"/>
    <property type="evidence" value="ECO:0007669"/>
    <property type="project" value="InterPro"/>
</dbReference>